<evidence type="ECO:0000313" key="1">
    <source>
        <dbReference type="EMBL" id="KPJ68327.1"/>
    </source>
</evidence>
<sequence length="921" mass="107709">TIPAGIPLKIKKYKLKKNEPPFPIEKVPYLIDKTSSSADIEKHRLTFKSYKTEILVYPSLDLLFILVNGYPYAKVRALAGPPYEYLMAYEVQKGKPVQWDFMLTTPTDSGEYKILRLTDHYLSNSYYQNTIVPFGAWIRKIDGKWLYQKNGKWYKLPDHILADLERSDEERVYNYYDINLDRNGRVMAARYAGHDFGKYVLLWTSDGKYHYPEMGYAAGELVYEQIVLIKDLVHLLTLPGTDDQTSVLAQNRNFEFYRSLYEFKASQGRTIPAKGNLAMYSYYKLFKGFELNREDEQLMDARVVKAFKEYKENRLPRHERSRWEALGLYHFLRINSLIIDKQAGWYERVIKDWQLFKKLRADLRKDFDEMGVLSLENRQNIVEGWLNQRLDFKKVTPPRGAKYLADLSFSTFFKPDEESLLFTERERAIMLQRIEEAVRGKRDEGLNLNIVGALNRYNFGVLLNEILGDLYKSHGCMHVSPRNAVFLYHLLPIGAQMKVYPYSKRISEEAVRAVPYLADQVNFADDLDKLQQKFAATSEVKIAVYPYSGDWIVYLKGQPFARLRIRGGPQTKFYLLQGRDKDGNPMFESHLAYPTTPGDFYVFKKVEDYVSNIYHDQTIIPMEGMIKWHPEKKKWIFRDKKGNWKDIPPAVAADLKQPMEEREYTYYDTVRNSSGEVISMKWGSHPFGQYSLLTTLNQKTDWPELIHSSGDLIMEERQLVNDLIKVLTAPHDKLEGCVKYSQNFDLYRICWEFVNAPDRTDLIQPRERAAYRLYYGLPLTTPEAALLAKDVVIANKVLRQKELTNEEIKVLIKEGIAYKRSGKLKINMEKILGLQFDTYQYVVTIQKYANHYGTLKKHWEQLSGIRRALLEDFNTFVVKDVNLFHNFMRELMLKRNRLEKLSQENALQILNGMIKAPAPSP</sequence>
<proteinExistence type="predicted"/>
<feature type="non-terminal residue" evidence="1">
    <location>
        <position position="1"/>
    </location>
</feature>
<gene>
    <name evidence="1" type="ORF">AMJ44_06650</name>
</gene>
<dbReference type="GO" id="GO:0016740">
    <property type="term" value="F:transferase activity"/>
    <property type="evidence" value="ECO:0007669"/>
    <property type="project" value="InterPro"/>
</dbReference>
<dbReference type="InterPro" id="IPR005490">
    <property type="entry name" value="LD_TPept_cat_dom"/>
</dbReference>
<name>A0A0S7Y0U1_UNCSA</name>
<dbReference type="AlphaFoldDB" id="A0A0S7Y0U1"/>
<dbReference type="Proteomes" id="UP000051861">
    <property type="component" value="Unassembled WGS sequence"/>
</dbReference>
<protein>
    <submittedName>
        <fullName evidence="1">Uncharacterized protein</fullName>
    </submittedName>
</protein>
<comment type="caution">
    <text evidence="1">The sequence shown here is derived from an EMBL/GenBank/DDBJ whole genome shotgun (WGS) entry which is preliminary data.</text>
</comment>
<accession>A0A0S7Y0U1</accession>
<dbReference type="EMBL" id="LIZX01000055">
    <property type="protein sequence ID" value="KPJ68327.1"/>
    <property type="molecule type" value="Genomic_DNA"/>
</dbReference>
<organism evidence="1 2">
    <name type="scientific">candidate division WOR-1 bacterium DG_54_3</name>
    <dbReference type="NCBI Taxonomy" id="1703775"/>
    <lineage>
        <taxon>Bacteria</taxon>
        <taxon>Bacillati</taxon>
        <taxon>Saganbacteria</taxon>
    </lineage>
</organism>
<evidence type="ECO:0000313" key="2">
    <source>
        <dbReference type="Proteomes" id="UP000051861"/>
    </source>
</evidence>
<reference evidence="1 2" key="1">
    <citation type="journal article" date="2015" name="Microbiome">
        <title>Genomic resolution of linkages in carbon, nitrogen, and sulfur cycling among widespread estuary sediment bacteria.</title>
        <authorList>
            <person name="Baker B.J."/>
            <person name="Lazar C.S."/>
            <person name="Teske A.P."/>
            <person name="Dick G.J."/>
        </authorList>
    </citation>
    <scope>NUCLEOTIDE SEQUENCE [LARGE SCALE GENOMIC DNA]</scope>
    <source>
        <strain evidence="1">DG_54_3</strain>
    </source>
</reference>
<dbReference type="CDD" id="cd16913">
    <property type="entry name" value="YkuD_like"/>
    <property type="match status" value="1"/>
</dbReference>